<evidence type="ECO:0000313" key="1">
    <source>
        <dbReference type="EMBL" id="MFD2760383.1"/>
    </source>
</evidence>
<organism evidence="1 2">
    <name type="scientific">Lentibacillus juripiscarius</name>
    <dbReference type="NCBI Taxonomy" id="257446"/>
    <lineage>
        <taxon>Bacteria</taxon>
        <taxon>Bacillati</taxon>
        <taxon>Bacillota</taxon>
        <taxon>Bacilli</taxon>
        <taxon>Bacillales</taxon>
        <taxon>Bacillaceae</taxon>
        <taxon>Lentibacillus</taxon>
    </lineage>
</organism>
<evidence type="ECO:0000313" key="2">
    <source>
        <dbReference type="Proteomes" id="UP001597502"/>
    </source>
</evidence>
<protein>
    <recommendedName>
        <fullName evidence="3">Chitin-binding type-2 domain-containing protein</fullName>
    </recommendedName>
</protein>
<keyword evidence="2" id="KW-1185">Reference proteome</keyword>
<dbReference type="Proteomes" id="UP001597502">
    <property type="component" value="Unassembled WGS sequence"/>
</dbReference>
<comment type="caution">
    <text evidence="1">The sequence shown here is derived from an EMBL/GenBank/DDBJ whole genome shotgun (WGS) entry which is preliminary data.</text>
</comment>
<accession>A0ABW5V3W8</accession>
<gene>
    <name evidence="1" type="ORF">ACFSUO_05285</name>
</gene>
<reference evidence="2" key="1">
    <citation type="journal article" date="2019" name="Int. J. Syst. Evol. Microbiol.">
        <title>The Global Catalogue of Microorganisms (GCM) 10K type strain sequencing project: providing services to taxonomists for standard genome sequencing and annotation.</title>
        <authorList>
            <consortium name="The Broad Institute Genomics Platform"/>
            <consortium name="The Broad Institute Genome Sequencing Center for Infectious Disease"/>
            <person name="Wu L."/>
            <person name="Ma J."/>
        </authorList>
    </citation>
    <scope>NUCLEOTIDE SEQUENCE [LARGE SCALE GENOMIC DNA]</scope>
    <source>
        <strain evidence="2">TISTR 1535</strain>
    </source>
</reference>
<evidence type="ECO:0008006" key="3">
    <source>
        <dbReference type="Google" id="ProtNLM"/>
    </source>
</evidence>
<dbReference type="EMBL" id="JBHUNA010000009">
    <property type="protein sequence ID" value="MFD2760383.1"/>
    <property type="molecule type" value="Genomic_DNA"/>
</dbReference>
<dbReference type="RefSeq" id="WP_382391818.1">
    <property type="nucleotide sequence ID" value="NZ_JBHUNA010000009.1"/>
</dbReference>
<name>A0ABW5V3W8_9BACI</name>
<sequence>MRFLIKRKIFFLLILSIITLTFAPGLNALANSYDESEHDSLQHISMNNMMKEKYENVQQMYKKDLEEAKENGEKLYTLRAIVKFPTSKLGISENEHDKLRSYVESLKNAETNEMKDMFSNKQKFKEYKKLVKKRTKHELKRLFSINSLQKAVESSSTNNDNDEVTVFGADPGTGGPVVGFDYKCNDDNGILYKNFFNSDCHQAWYVYLLCTADVTSGMFGNDRYCQLYERNCSPLIGHSIYPHSH</sequence>
<proteinExistence type="predicted"/>